<dbReference type="EMBL" id="JAKJXP020000084">
    <property type="protein sequence ID" value="KAK7748294.1"/>
    <property type="molecule type" value="Genomic_DNA"/>
</dbReference>
<gene>
    <name evidence="1" type="ORF">SLS62_008755</name>
</gene>
<organism evidence="1 2">
    <name type="scientific">Diatrype stigma</name>
    <dbReference type="NCBI Taxonomy" id="117547"/>
    <lineage>
        <taxon>Eukaryota</taxon>
        <taxon>Fungi</taxon>
        <taxon>Dikarya</taxon>
        <taxon>Ascomycota</taxon>
        <taxon>Pezizomycotina</taxon>
        <taxon>Sordariomycetes</taxon>
        <taxon>Xylariomycetidae</taxon>
        <taxon>Xylariales</taxon>
        <taxon>Diatrypaceae</taxon>
        <taxon>Diatrype</taxon>
    </lineage>
</organism>
<protein>
    <submittedName>
        <fullName evidence="1">Uncharacterized protein</fullName>
    </submittedName>
</protein>
<keyword evidence="2" id="KW-1185">Reference proteome</keyword>
<evidence type="ECO:0000313" key="1">
    <source>
        <dbReference type="EMBL" id="KAK7748294.1"/>
    </source>
</evidence>
<dbReference type="PANTHER" id="PTHR40619:SF3">
    <property type="entry name" value="FUNGAL STAND N-TERMINAL GOODBYE DOMAIN-CONTAINING PROTEIN"/>
    <property type="match status" value="1"/>
</dbReference>
<dbReference type="PANTHER" id="PTHR40619">
    <property type="entry name" value="FUNGAL STAND N-TERMINAL GOODBYE DOMAIN-CONTAINING PROTEIN"/>
    <property type="match status" value="1"/>
</dbReference>
<evidence type="ECO:0000313" key="2">
    <source>
        <dbReference type="Proteomes" id="UP001320420"/>
    </source>
</evidence>
<reference evidence="1 2" key="1">
    <citation type="submission" date="2024-02" db="EMBL/GenBank/DDBJ databases">
        <title>De novo assembly and annotation of 12 fungi associated with fruit tree decline syndrome in Ontario, Canada.</title>
        <authorList>
            <person name="Sulman M."/>
            <person name="Ellouze W."/>
            <person name="Ilyukhin E."/>
        </authorList>
    </citation>
    <scope>NUCLEOTIDE SEQUENCE [LARGE SCALE GENOMIC DNA]</scope>
    <source>
        <strain evidence="1 2">M11/M66-122</strain>
    </source>
</reference>
<accession>A0AAN9YMX8</accession>
<dbReference type="AlphaFoldDB" id="A0AAN9YMX8"/>
<proteinExistence type="predicted"/>
<name>A0AAN9YMX8_9PEZI</name>
<sequence length="646" mass="71678">MASSSKSAVTHNKLQPVNPEVSEFMIRKLDGQILPGLNATPESGLRYNGCTGQWVPELTGEDEMVNLLIKPPSNFEQIYSHCVRAQNTLIETANKLARKRKLPTLHAKGIHSWTEVEESVTTTCNILEDIAEKDGDSSAGFTGKLKGAFRRLCQNAGTGTTLVNLVPTDNYLSVLCGGLKIIFMALQQTDHYRKDIYNALEDIPFIIGDHVAMVEINRSDEGLHRRAAALYASLFNLMEVMFAWYLKSSLAMGTRLFLNPSKFSEELKSRLADVKLSAQRFSTYTNLIATRRQQNLEQQTYSMIYLQGKSISIQSQNAQAILNGIDNLNTSQAALLEQIAAFLGANMRRDLADQRGNNPSGPAPTAEAGDLLWRYQYDPKLVPTDCNNLLHFPFSHTSHIDEDRIHTIKSNIRFQNWILVNESALLLLNANSPSSSNLDMSFVSAQAFQHALQVPAAAAEQTNARSQLIPLAFFCSQHRDYRRDVNATPSELGMSLILQLVKAYRGFDPGDLAAVFEELRPDENGKINDLELILQIFGQLVSRLPAGVVVLLIVDGLKYFADPRPRRTRMADLVAGLVAVYRMEHAATLKFLFANSTRTTDYLEGMFTNDEILRLPRDSSSGEGYNTGSWAKGINLGNGGMQPGRG</sequence>
<dbReference type="Proteomes" id="UP001320420">
    <property type="component" value="Unassembled WGS sequence"/>
</dbReference>
<comment type="caution">
    <text evidence="1">The sequence shown here is derived from an EMBL/GenBank/DDBJ whole genome shotgun (WGS) entry which is preliminary data.</text>
</comment>